<feature type="non-terminal residue" evidence="3">
    <location>
        <position position="540"/>
    </location>
</feature>
<dbReference type="GO" id="GO:0016301">
    <property type="term" value="F:kinase activity"/>
    <property type="evidence" value="ECO:0007669"/>
    <property type="project" value="UniProtKB-KW"/>
</dbReference>
<feature type="domain" description="Mub B2-like" evidence="2">
    <location>
        <begin position="3"/>
        <end position="52"/>
    </location>
</feature>
<proteinExistence type="predicted"/>
<comment type="caution">
    <text evidence="3">The sequence shown here is derived from an EMBL/GenBank/DDBJ whole genome shotgun (WGS) entry which is preliminary data.</text>
</comment>
<evidence type="ECO:0000256" key="1">
    <source>
        <dbReference type="SAM" id="MobiDB-lite"/>
    </source>
</evidence>
<dbReference type="InterPro" id="IPR041495">
    <property type="entry name" value="Mub_B2"/>
</dbReference>
<gene>
    <name evidence="3" type="ORF">ABID29_002478</name>
</gene>
<dbReference type="RefSeq" id="WP_354366432.1">
    <property type="nucleotide sequence ID" value="NZ_JBEPLO010000056.1"/>
</dbReference>
<reference evidence="3 4" key="1">
    <citation type="submission" date="2024-06" db="EMBL/GenBank/DDBJ databases">
        <title>Genomic Encyclopedia of Type Strains, Phase IV (KMG-IV): sequencing the most valuable type-strain genomes for metagenomic binning, comparative biology and taxonomic classification.</title>
        <authorList>
            <person name="Goeker M."/>
        </authorList>
    </citation>
    <scope>NUCLEOTIDE SEQUENCE [LARGE SCALE GENOMIC DNA]</scope>
    <source>
        <strain evidence="3 4">DSM 28303</strain>
    </source>
</reference>
<accession>A0ABV2FL78</accession>
<feature type="region of interest" description="Disordered" evidence="1">
    <location>
        <begin position="211"/>
        <end position="252"/>
    </location>
</feature>
<dbReference type="Gene3D" id="2.60.40.4300">
    <property type="match status" value="6"/>
</dbReference>
<name>A0ABV2FL78_9STRE</name>
<evidence type="ECO:0000259" key="2">
    <source>
        <dbReference type="Pfam" id="PF17966"/>
    </source>
</evidence>
<feature type="non-terminal residue" evidence="3">
    <location>
        <position position="1"/>
    </location>
</feature>
<feature type="domain" description="Mub B2-like" evidence="2">
    <location>
        <begin position="446"/>
        <end position="540"/>
    </location>
</feature>
<evidence type="ECO:0000313" key="3">
    <source>
        <dbReference type="EMBL" id="MET3559324.1"/>
    </source>
</evidence>
<feature type="compositionally biased region" description="Low complexity" evidence="1">
    <location>
        <begin position="240"/>
        <end position="252"/>
    </location>
</feature>
<protein>
    <submittedName>
        <fullName evidence="3">Diacylglycerol kinase family enzyme</fullName>
    </submittedName>
</protein>
<feature type="domain" description="Mub B2-like" evidence="2">
    <location>
        <begin position="54"/>
        <end position="150"/>
    </location>
</feature>
<feature type="region of interest" description="Disordered" evidence="1">
    <location>
        <begin position="1"/>
        <end position="46"/>
    </location>
</feature>
<keyword evidence="4" id="KW-1185">Reference proteome</keyword>
<keyword evidence="3" id="KW-0418">Kinase</keyword>
<keyword evidence="3" id="KW-0808">Transferase</keyword>
<organism evidence="3 4">
    <name type="scientific">Streptococcus rupicaprae</name>
    <dbReference type="NCBI Taxonomy" id="759619"/>
    <lineage>
        <taxon>Bacteria</taxon>
        <taxon>Bacillati</taxon>
        <taxon>Bacillota</taxon>
        <taxon>Bacilli</taxon>
        <taxon>Lactobacillales</taxon>
        <taxon>Streptococcaceae</taxon>
        <taxon>Streptococcus</taxon>
    </lineage>
</organism>
<feature type="domain" description="Mub B2-like" evidence="2">
    <location>
        <begin position="152"/>
        <end position="248"/>
    </location>
</feature>
<dbReference type="Pfam" id="PF17966">
    <property type="entry name" value="Muc_B2"/>
    <property type="match status" value="6"/>
</dbReference>
<sequence length="540" mass="57907">QTFGEWTTDKADYAAQPSPTVDKYTTDTPEVAPAPTSPEDSDSEVTVVYTPTSSETTETKTITRTIKYVDEAGNELAPAVTQTVTYTRAVTTNDATGEQTFGEWTSVDDSFDEVTSPTVPNRVTDTPVVASEVVTADASDKEVVVVYTPTSSETTETKTITRTIKYVDEAGNELAPAVTQTVTYTRTVTTNDVTGEQTFGEWTTDKADYAAQPSPTVDKYTTDTPEVASAPTSPEDSDSEVTVVYTPTSSETTETKTITRTIKYVDEAGNELAPAVTQTVTYTRAVTTNDATGEQTFGEWTSVDDSFDEVTSPTVPNRVTDTPVVASEVVTADASDKEVVVVYTPTSSETTETKTITRTIKYVDEAGNELAPAVTQTVTYTRTVTTNDATGEQTFGEWTSVDDSFDEVTSPTVPNRVTDTPVVASEVVTADASDKEVVVVYTPTSSETTETKTITRTIKYVDEAGNELAPAVTQTVTYTRAVTTNDATGEQTLGEWTSVDDSFDEVSSPTVPNRVTDTPVVASEVVTADASDKEVVVVYT</sequence>
<dbReference type="EMBL" id="JBEPLO010000056">
    <property type="protein sequence ID" value="MET3559324.1"/>
    <property type="molecule type" value="Genomic_DNA"/>
</dbReference>
<dbReference type="Proteomes" id="UP001549122">
    <property type="component" value="Unassembled WGS sequence"/>
</dbReference>
<evidence type="ECO:0000313" key="4">
    <source>
        <dbReference type="Proteomes" id="UP001549122"/>
    </source>
</evidence>
<feature type="domain" description="Mub B2-like" evidence="2">
    <location>
        <begin position="250"/>
        <end position="346"/>
    </location>
</feature>
<feature type="domain" description="Mub B2-like" evidence="2">
    <location>
        <begin position="348"/>
        <end position="444"/>
    </location>
</feature>